<organism evidence="2 3">
    <name type="scientific">Clostridium thailandense</name>
    <dbReference type="NCBI Taxonomy" id="2794346"/>
    <lineage>
        <taxon>Bacteria</taxon>
        <taxon>Bacillati</taxon>
        <taxon>Bacillota</taxon>
        <taxon>Clostridia</taxon>
        <taxon>Eubacteriales</taxon>
        <taxon>Clostridiaceae</taxon>
        <taxon>Clostridium</taxon>
    </lineage>
</organism>
<gene>
    <name evidence="2" type="ORF">I6U48_14525</name>
</gene>
<comment type="caution">
    <text evidence="2">The sequence shown here is derived from an EMBL/GenBank/DDBJ whole genome shotgun (WGS) entry which is preliminary data.</text>
</comment>
<sequence>MYSKKVLEHFRNPQNAHRMLDANGESTVGDPSCGDSLRMFIKVENSVIKKISYLVFGCCAAVATSSITSVLAKGKTLEEALKIKEQDVIDALDGLPEEKKHCSNLGVSALKLAIQDYEEKRTKTKIQKIQMCISKHYYFIKDKIVNYMMYRLYKR</sequence>
<proteinExistence type="predicted"/>
<dbReference type="GO" id="GO:0016226">
    <property type="term" value="P:iron-sulfur cluster assembly"/>
    <property type="evidence" value="ECO:0007669"/>
    <property type="project" value="InterPro"/>
</dbReference>
<dbReference type="Pfam" id="PF01592">
    <property type="entry name" value="NifU_N"/>
    <property type="match status" value="1"/>
</dbReference>
<dbReference type="Proteomes" id="UP000694308">
    <property type="component" value="Unassembled WGS sequence"/>
</dbReference>
<dbReference type="GO" id="GO:0005506">
    <property type="term" value="F:iron ion binding"/>
    <property type="evidence" value="ECO:0007669"/>
    <property type="project" value="InterPro"/>
</dbReference>
<name>A0A949TX28_9CLOT</name>
<evidence type="ECO:0000313" key="2">
    <source>
        <dbReference type="EMBL" id="MBV7274118.1"/>
    </source>
</evidence>
<evidence type="ECO:0000259" key="1">
    <source>
        <dbReference type="Pfam" id="PF01592"/>
    </source>
</evidence>
<protein>
    <submittedName>
        <fullName evidence="2">Iron-sulfur cluster assembly scaffold protein</fullName>
    </submittedName>
</protein>
<dbReference type="InterPro" id="IPR002871">
    <property type="entry name" value="NIF_FeS_clus_asmbl_NifU_N"/>
</dbReference>
<reference evidence="2" key="1">
    <citation type="submission" date="2020-12" db="EMBL/GenBank/DDBJ databases">
        <title>Clostridium thailandense sp. nov., a novel acetogenic bacterium isolated from peat land soil in Thailand.</title>
        <authorList>
            <person name="Chaikitkaew S."/>
            <person name="Birkeland N.K."/>
        </authorList>
    </citation>
    <scope>NUCLEOTIDE SEQUENCE</scope>
    <source>
        <strain evidence="2">PL3</strain>
    </source>
</reference>
<keyword evidence="3" id="KW-1185">Reference proteome</keyword>
<evidence type="ECO:0000313" key="3">
    <source>
        <dbReference type="Proteomes" id="UP000694308"/>
    </source>
</evidence>
<dbReference type="AlphaFoldDB" id="A0A949TX28"/>
<accession>A0A949TX28</accession>
<dbReference type="PANTHER" id="PTHR10093">
    <property type="entry name" value="IRON-SULFUR CLUSTER ASSEMBLY ENZYME NIFU HOMOLOG"/>
    <property type="match status" value="1"/>
</dbReference>
<dbReference type="EMBL" id="JAEEGC010000066">
    <property type="protein sequence ID" value="MBV7274118.1"/>
    <property type="molecule type" value="Genomic_DNA"/>
</dbReference>
<dbReference type="CDD" id="cd06664">
    <property type="entry name" value="IscU_like"/>
    <property type="match status" value="1"/>
</dbReference>
<feature type="domain" description="NIF system FeS cluster assembly NifU N-terminal" evidence="1">
    <location>
        <begin position="1"/>
        <end position="123"/>
    </location>
</feature>
<dbReference type="GO" id="GO:0051536">
    <property type="term" value="F:iron-sulfur cluster binding"/>
    <property type="evidence" value="ECO:0007669"/>
    <property type="project" value="InterPro"/>
</dbReference>